<evidence type="ECO:0000313" key="2">
    <source>
        <dbReference type="EMBL" id="SCM79142.1"/>
    </source>
</evidence>
<dbReference type="InterPro" id="IPR007159">
    <property type="entry name" value="SpoVT-AbrB_dom"/>
</dbReference>
<proteinExistence type="predicted"/>
<protein>
    <submittedName>
        <fullName evidence="2">Transcriptional regulator, AbrB family protein</fullName>
    </submittedName>
</protein>
<evidence type="ECO:0000259" key="1">
    <source>
        <dbReference type="SMART" id="SM00966"/>
    </source>
</evidence>
<reference evidence="2" key="1">
    <citation type="submission" date="2016-08" db="EMBL/GenBank/DDBJ databases">
        <authorList>
            <person name="Seilhamer J.J."/>
        </authorList>
    </citation>
    <scope>NUCLEOTIDE SEQUENCE</scope>
    <source>
        <strain evidence="2">86</strain>
    </source>
</reference>
<organism evidence="2">
    <name type="scientific">uncultured Pleomorphomonas sp</name>
    <dbReference type="NCBI Taxonomy" id="442121"/>
    <lineage>
        <taxon>Bacteria</taxon>
        <taxon>Pseudomonadati</taxon>
        <taxon>Pseudomonadota</taxon>
        <taxon>Alphaproteobacteria</taxon>
        <taxon>Hyphomicrobiales</taxon>
        <taxon>Pleomorphomonadaceae</taxon>
        <taxon>Pleomorphomonas</taxon>
        <taxon>environmental samples</taxon>
    </lineage>
</organism>
<dbReference type="AlphaFoldDB" id="A0A212LNM3"/>
<feature type="domain" description="SpoVT-AbrB" evidence="1">
    <location>
        <begin position="5"/>
        <end position="50"/>
    </location>
</feature>
<dbReference type="SMART" id="SM00966">
    <property type="entry name" value="SpoVT_AbrB"/>
    <property type="match status" value="1"/>
</dbReference>
<dbReference type="GO" id="GO:0003677">
    <property type="term" value="F:DNA binding"/>
    <property type="evidence" value="ECO:0007669"/>
    <property type="project" value="InterPro"/>
</dbReference>
<name>A0A212LNM3_9HYPH</name>
<dbReference type="Pfam" id="PF04014">
    <property type="entry name" value="MazE_antitoxin"/>
    <property type="match status" value="1"/>
</dbReference>
<dbReference type="EMBL" id="FMJD01000013">
    <property type="protein sequence ID" value="SCM79142.1"/>
    <property type="molecule type" value="Genomic_DNA"/>
</dbReference>
<sequence>MSGTATLSSRFRITIPKEIRDAEQWKPGQEFAFIPKGSGVLLVPVPKLDDLAGIAAGADPGDYRDRKDRY</sequence>
<gene>
    <name evidence="2" type="ORF">KL86PLE_90255</name>
</gene>
<accession>A0A212LNM3</accession>
<dbReference type="Gene3D" id="2.10.260.10">
    <property type="match status" value="1"/>
</dbReference>
<dbReference type="NCBIfam" id="TIGR01439">
    <property type="entry name" value="lp_hng_hel_AbrB"/>
    <property type="match status" value="1"/>
</dbReference>
<dbReference type="InterPro" id="IPR037914">
    <property type="entry name" value="SpoVT-AbrB_sf"/>
</dbReference>
<dbReference type="RefSeq" id="WP_288198407.1">
    <property type="nucleotide sequence ID" value="NZ_LT608334.1"/>
</dbReference>
<dbReference type="SUPFAM" id="SSF89447">
    <property type="entry name" value="AbrB/MazE/MraZ-like"/>
    <property type="match status" value="1"/>
</dbReference>